<name>A0A8G2F406_9PROT</name>
<reference evidence="2 3" key="1">
    <citation type="submission" date="2016-10" db="EMBL/GenBank/DDBJ databases">
        <authorList>
            <person name="Varghese N."/>
            <person name="Submissions S."/>
        </authorList>
    </citation>
    <scope>NUCLEOTIDE SEQUENCE [LARGE SCALE GENOMIC DNA]</scope>
    <source>
        <strain evidence="2 3">DSM 18839</strain>
    </source>
</reference>
<dbReference type="OrthoDB" id="7823834at2"/>
<protein>
    <submittedName>
        <fullName evidence="2">Uncharacterized protein</fullName>
    </submittedName>
</protein>
<gene>
    <name evidence="2" type="ORF">SAMN05660686_03132</name>
</gene>
<evidence type="ECO:0000313" key="3">
    <source>
        <dbReference type="Proteomes" id="UP000198615"/>
    </source>
</evidence>
<keyword evidence="1" id="KW-0732">Signal</keyword>
<sequence length="326" mass="35870">MRGCDILAAAPRWGRRLAFGLAGLLAAAGAQAADPTPQSLAAAGLLTLPEPCTVSREELFQAAPDENVWVSDLADGVWLAIALCEHHAYQSTEVALRIEERDGALTSTLLAFPVWREGEQTPWPYIAFQPWLTGLASEVSERRISLVYKGRGIGDCGEHVAYDLTGPVVRIAEYRAKFECDGDWVEPDTWPLVPRQVLDDHAPVHTDRMAGELLSAVMLRWPRVDWMGHAIARGDLDGGGVEEQWIGGYSRNWDTELTNYHLVQLQEGTLRAWDIPVANDTQYALCQPAASLAFEDPATLAIDDGLCDRVRVGWDAAADTITLDRR</sequence>
<dbReference type="Pfam" id="PF06674">
    <property type="entry name" value="DUF1176"/>
    <property type="match status" value="1"/>
</dbReference>
<organism evidence="2 3">
    <name type="scientific">Thalassobaculum litoreum DSM 18839</name>
    <dbReference type="NCBI Taxonomy" id="1123362"/>
    <lineage>
        <taxon>Bacteria</taxon>
        <taxon>Pseudomonadati</taxon>
        <taxon>Pseudomonadota</taxon>
        <taxon>Alphaproteobacteria</taxon>
        <taxon>Rhodospirillales</taxon>
        <taxon>Thalassobaculaceae</taxon>
        <taxon>Thalassobaculum</taxon>
    </lineage>
</organism>
<dbReference type="InterPro" id="IPR009560">
    <property type="entry name" value="DUF1176"/>
</dbReference>
<feature type="signal peptide" evidence="1">
    <location>
        <begin position="1"/>
        <end position="32"/>
    </location>
</feature>
<evidence type="ECO:0000256" key="1">
    <source>
        <dbReference type="SAM" id="SignalP"/>
    </source>
</evidence>
<evidence type="ECO:0000313" key="2">
    <source>
        <dbReference type="EMBL" id="SDG03427.1"/>
    </source>
</evidence>
<dbReference type="EMBL" id="FNBW01000009">
    <property type="protein sequence ID" value="SDG03427.1"/>
    <property type="molecule type" value="Genomic_DNA"/>
</dbReference>
<dbReference type="RefSeq" id="WP_093151621.1">
    <property type="nucleotide sequence ID" value="NZ_FNBW01000009.1"/>
</dbReference>
<proteinExistence type="predicted"/>
<comment type="caution">
    <text evidence="2">The sequence shown here is derived from an EMBL/GenBank/DDBJ whole genome shotgun (WGS) entry which is preliminary data.</text>
</comment>
<dbReference type="Proteomes" id="UP000198615">
    <property type="component" value="Unassembled WGS sequence"/>
</dbReference>
<keyword evidence="3" id="KW-1185">Reference proteome</keyword>
<dbReference type="AlphaFoldDB" id="A0A8G2F406"/>
<feature type="chain" id="PRO_5034023327" evidence="1">
    <location>
        <begin position="33"/>
        <end position="326"/>
    </location>
</feature>
<accession>A0A8G2F406</accession>